<sequence>MFSRKNLAAAAASAVIATGVVAAPAFAEEPVDPDYSVATATEQAPEVDPDYSVVKKDEQGEGSTSFLSELSSSNEGKTTDEQTEGSSTEDALGVLGQVVKFILGILV</sequence>
<feature type="signal peptide" evidence="2">
    <location>
        <begin position="1"/>
        <end position="27"/>
    </location>
</feature>
<dbReference type="AlphaFoldDB" id="A0A0N8VZ94"/>
<evidence type="ECO:0000256" key="1">
    <source>
        <dbReference type="SAM" id="MobiDB-lite"/>
    </source>
</evidence>
<dbReference type="RefSeq" id="WP_055123293.1">
    <property type="nucleotide sequence ID" value="NZ_LKST01000004.1"/>
</dbReference>
<evidence type="ECO:0008006" key="5">
    <source>
        <dbReference type="Google" id="ProtNLM"/>
    </source>
</evidence>
<dbReference type="STRING" id="1544416.Cocul_02240"/>
<dbReference type="EMBL" id="LKST01000004">
    <property type="protein sequence ID" value="KQB83266.1"/>
    <property type="molecule type" value="Genomic_DNA"/>
</dbReference>
<dbReference type="PATRIC" id="fig|1544416.3.peg.2238"/>
<feature type="chain" id="PRO_5006033590" description="Secreted protein" evidence="2">
    <location>
        <begin position="28"/>
        <end position="107"/>
    </location>
</feature>
<comment type="caution">
    <text evidence="3">The sequence shown here is derived from an EMBL/GenBank/DDBJ whole genome shotgun (WGS) entry which is preliminary data.</text>
</comment>
<feature type="region of interest" description="Disordered" evidence="1">
    <location>
        <begin position="41"/>
        <end position="89"/>
    </location>
</feature>
<dbReference type="Proteomes" id="UP000050517">
    <property type="component" value="Unassembled WGS sequence"/>
</dbReference>
<evidence type="ECO:0000313" key="3">
    <source>
        <dbReference type="EMBL" id="KQB83266.1"/>
    </source>
</evidence>
<proteinExistence type="predicted"/>
<organism evidence="3 4">
    <name type="scientific">Corynebacterium oculi</name>
    <dbReference type="NCBI Taxonomy" id="1544416"/>
    <lineage>
        <taxon>Bacteria</taxon>
        <taxon>Bacillati</taxon>
        <taxon>Actinomycetota</taxon>
        <taxon>Actinomycetes</taxon>
        <taxon>Mycobacteriales</taxon>
        <taxon>Corynebacteriaceae</taxon>
        <taxon>Corynebacterium</taxon>
    </lineage>
</organism>
<accession>A0A0N8VZ94</accession>
<name>A0A0N8VZ94_9CORY</name>
<evidence type="ECO:0000256" key="2">
    <source>
        <dbReference type="SAM" id="SignalP"/>
    </source>
</evidence>
<keyword evidence="4" id="KW-1185">Reference proteome</keyword>
<protein>
    <recommendedName>
        <fullName evidence="5">Secreted protein</fullName>
    </recommendedName>
</protein>
<reference evidence="3 4" key="1">
    <citation type="submission" date="2015-10" db="EMBL/GenBank/DDBJ databases">
        <title>Corynebacteirum lowii and Corynebacterium oculi species nova, derived from human clinical disease and and emended description of Corynebacterium mastiditis.</title>
        <authorList>
            <person name="Bernard K."/>
            <person name="Pacheco A.L."/>
            <person name="Mcdougall C."/>
            <person name="Burtx T."/>
            <person name="Weibe D."/>
            <person name="Tyler S."/>
            <person name="Olson A.B."/>
            <person name="Cnockaert M."/>
            <person name="Eguchi H."/>
            <person name="Kuwahara T."/>
            <person name="Nakayama-Imaohji H."/>
            <person name="Boudewijins M."/>
            <person name="Van Hoecke F."/>
            <person name="Bernier A.-M."/>
            <person name="Vandamme P."/>
        </authorList>
    </citation>
    <scope>NUCLEOTIDE SEQUENCE [LARGE SCALE GENOMIC DNA]</scope>
    <source>
        <strain evidence="3 4">NML 130210</strain>
    </source>
</reference>
<feature type="compositionally biased region" description="Low complexity" evidence="1">
    <location>
        <begin position="61"/>
        <end position="76"/>
    </location>
</feature>
<keyword evidence="2" id="KW-0732">Signal</keyword>
<gene>
    <name evidence="3" type="ORF">Cocul_02240</name>
</gene>
<evidence type="ECO:0000313" key="4">
    <source>
        <dbReference type="Proteomes" id="UP000050517"/>
    </source>
</evidence>